<keyword evidence="4" id="KW-0443">Lipid metabolism</keyword>
<dbReference type="Gene3D" id="3.30.300.30">
    <property type="match status" value="1"/>
</dbReference>
<evidence type="ECO:0000256" key="4">
    <source>
        <dbReference type="ARBA" id="ARBA00023098"/>
    </source>
</evidence>
<dbReference type="Pfam" id="PF13193">
    <property type="entry name" value="AMP-binding_C"/>
    <property type="match status" value="1"/>
</dbReference>
<dbReference type="AlphaFoldDB" id="A0A1D2YWC8"/>
<dbReference type="PANTHER" id="PTHR43859">
    <property type="entry name" value="ACYL-ACTIVATING ENZYME"/>
    <property type="match status" value="1"/>
</dbReference>
<comment type="caution">
    <text evidence="6">The sequence shown here is derived from an EMBL/GenBank/DDBJ whole genome shotgun (WGS) entry which is preliminary data.</text>
</comment>
<evidence type="ECO:0000313" key="7">
    <source>
        <dbReference type="Proteomes" id="UP000243739"/>
    </source>
</evidence>
<dbReference type="InterPro" id="IPR025110">
    <property type="entry name" value="AMP-bd_C"/>
</dbReference>
<dbReference type="RefSeq" id="WP_069656176.1">
    <property type="nucleotide sequence ID" value="NZ_MIJF01000011.1"/>
</dbReference>
<keyword evidence="2" id="KW-0436">Ligase</keyword>
<protein>
    <recommendedName>
        <fullName evidence="5">AMP-binding enzyme C-terminal domain-containing protein</fullName>
    </recommendedName>
</protein>
<organism evidence="6 7">
    <name type="scientific">Vulcanibacillus modesticaldus</name>
    <dbReference type="NCBI Taxonomy" id="337097"/>
    <lineage>
        <taxon>Bacteria</taxon>
        <taxon>Bacillati</taxon>
        <taxon>Bacillota</taxon>
        <taxon>Bacilli</taxon>
        <taxon>Bacillales</taxon>
        <taxon>Bacillaceae</taxon>
        <taxon>Vulcanibacillus</taxon>
    </lineage>
</organism>
<accession>A0A1D2YWC8</accession>
<evidence type="ECO:0000259" key="5">
    <source>
        <dbReference type="Pfam" id="PF13193"/>
    </source>
</evidence>
<name>A0A1D2YWC8_9BACI</name>
<dbReference type="Proteomes" id="UP000243739">
    <property type="component" value="Unassembled WGS sequence"/>
</dbReference>
<evidence type="ECO:0000256" key="1">
    <source>
        <dbReference type="ARBA" id="ARBA00006432"/>
    </source>
</evidence>
<sequence>MTLHRLIADVQDVAVIGKPHKEWGETVIAIVVKAKGSRVTAEDIRNYLVDKLAKYKIPREIIFTVIGRKAHGIVG</sequence>
<dbReference type="OrthoDB" id="9757771at2"/>
<dbReference type="STRING" id="337097.BHF71_07095"/>
<dbReference type="GO" id="GO:0006631">
    <property type="term" value="P:fatty acid metabolic process"/>
    <property type="evidence" value="ECO:0007669"/>
    <property type="project" value="UniProtKB-KW"/>
</dbReference>
<evidence type="ECO:0000313" key="6">
    <source>
        <dbReference type="EMBL" id="OEF99956.1"/>
    </source>
</evidence>
<dbReference type="PANTHER" id="PTHR43859:SF4">
    <property type="entry name" value="BUTANOATE--COA LIGASE AAE1-RELATED"/>
    <property type="match status" value="1"/>
</dbReference>
<reference evidence="6 7" key="1">
    <citation type="submission" date="2016-09" db="EMBL/GenBank/DDBJ databases">
        <title>Draft genome sequence for the type strain of Vulcanibacillus modesticaldus BR, a strictly anaerobic, moderately thermophilic, and nitrate-reducing bacterium from deep sea-hydrothermal vents of the Mid-Atlantic Ridge.</title>
        <authorList>
            <person name="Abin C.A."/>
            <person name="Hollibaugh J.T."/>
        </authorList>
    </citation>
    <scope>NUCLEOTIDE SEQUENCE [LARGE SCALE GENOMIC DNA]</scope>
    <source>
        <strain evidence="6 7">BR</strain>
    </source>
</reference>
<keyword evidence="7" id="KW-1185">Reference proteome</keyword>
<evidence type="ECO:0000256" key="3">
    <source>
        <dbReference type="ARBA" id="ARBA00022832"/>
    </source>
</evidence>
<proteinExistence type="inferred from homology"/>
<keyword evidence="3" id="KW-0276">Fatty acid metabolism</keyword>
<dbReference type="GO" id="GO:0016874">
    <property type="term" value="F:ligase activity"/>
    <property type="evidence" value="ECO:0007669"/>
    <property type="project" value="UniProtKB-KW"/>
</dbReference>
<dbReference type="EMBL" id="MIJF01000011">
    <property type="protein sequence ID" value="OEF99956.1"/>
    <property type="molecule type" value="Genomic_DNA"/>
</dbReference>
<comment type="similarity">
    <text evidence="1">Belongs to the ATP-dependent AMP-binding enzyme family.</text>
</comment>
<dbReference type="InterPro" id="IPR045851">
    <property type="entry name" value="AMP-bd_C_sf"/>
</dbReference>
<gene>
    <name evidence="6" type="ORF">BHF71_07095</name>
</gene>
<dbReference type="SUPFAM" id="SSF56801">
    <property type="entry name" value="Acetyl-CoA synthetase-like"/>
    <property type="match status" value="1"/>
</dbReference>
<evidence type="ECO:0000256" key="2">
    <source>
        <dbReference type="ARBA" id="ARBA00022598"/>
    </source>
</evidence>
<feature type="domain" description="AMP-binding enzyme C-terminal" evidence="5">
    <location>
        <begin position="9"/>
        <end position="64"/>
    </location>
</feature>